<evidence type="ECO:0000256" key="1">
    <source>
        <dbReference type="SAM" id="MobiDB-lite"/>
    </source>
</evidence>
<dbReference type="CDD" id="cd04301">
    <property type="entry name" value="NAT_SF"/>
    <property type="match status" value="1"/>
</dbReference>
<gene>
    <name evidence="2" type="ORF">C0V82_02730</name>
</gene>
<dbReference type="PROSITE" id="PS51186">
    <property type="entry name" value="GNAT"/>
    <property type="match status" value="1"/>
</dbReference>
<organism evidence="2 3">
    <name type="scientific">Niveispirillum cyanobacteriorum</name>
    <dbReference type="NCBI Taxonomy" id="1612173"/>
    <lineage>
        <taxon>Bacteria</taxon>
        <taxon>Pseudomonadati</taxon>
        <taxon>Pseudomonadota</taxon>
        <taxon>Alphaproteobacteria</taxon>
        <taxon>Rhodospirillales</taxon>
        <taxon>Azospirillaceae</taxon>
        <taxon>Niveispirillum</taxon>
    </lineage>
</organism>
<dbReference type="InterPro" id="IPR000182">
    <property type="entry name" value="GNAT_dom"/>
</dbReference>
<dbReference type="Proteomes" id="UP000234752">
    <property type="component" value="Chromosome eg_1"/>
</dbReference>
<dbReference type="PANTHER" id="PTHR43072:SF8">
    <property type="entry name" value="ACYLTRANSFERASE FABY-RELATED"/>
    <property type="match status" value="1"/>
</dbReference>
<proteinExistence type="predicted"/>
<dbReference type="InterPro" id="IPR016181">
    <property type="entry name" value="Acyl_CoA_acyltransferase"/>
</dbReference>
<dbReference type="Pfam" id="PF13420">
    <property type="entry name" value="Acetyltransf_4"/>
    <property type="match status" value="1"/>
</dbReference>
<feature type="compositionally biased region" description="Pro residues" evidence="1">
    <location>
        <begin position="167"/>
        <end position="184"/>
    </location>
</feature>
<dbReference type="EMBL" id="CP025611">
    <property type="protein sequence ID" value="AUN29280.1"/>
    <property type="molecule type" value="Genomic_DNA"/>
</dbReference>
<dbReference type="RefSeq" id="WP_102111021.1">
    <property type="nucleotide sequence ID" value="NZ_BMGN01000004.1"/>
</dbReference>
<feature type="region of interest" description="Disordered" evidence="1">
    <location>
        <begin position="165"/>
        <end position="184"/>
    </location>
</feature>
<reference evidence="2 3" key="1">
    <citation type="submission" date="2017-12" db="EMBL/GenBank/DDBJ databases">
        <title>Genomes of bacteria within cyanobacterial aggregates.</title>
        <authorList>
            <person name="Cai H."/>
        </authorList>
    </citation>
    <scope>NUCLEOTIDE SEQUENCE [LARGE SCALE GENOMIC DNA]</scope>
    <source>
        <strain evidence="2 3">TH16</strain>
    </source>
</reference>
<name>A0A2K9N820_9PROT</name>
<sequence length="184" mass="19445">MHIRTATAADAAAIAAIYAPHVSEGTASYESVPPDTGEMAMRMAAIQAQGFPYLVAERFGQVLGYAYGSPFRSRPGYRFTVENSIYVAPEAQGAGVGRALLKALIDQCTRAGYRRMVAVIGDGSNEGSVGLHRALGFELAGTIPGLGVKHGRWLDWVMMVRPLGDPQAPPPGPDEHPGLPPALC</sequence>
<evidence type="ECO:0000313" key="3">
    <source>
        <dbReference type="Proteomes" id="UP000234752"/>
    </source>
</evidence>
<dbReference type="Gene3D" id="3.40.630.30">
    <property type="match status" value="1"/>
</dbReference>
<evidence type="ECO:0000313" key="2">
    <source>
        <dbReference type="EMBL" id="AUN29280.1"/>
    </source>
</evidence>
<dbReference type="OrthoDB" id="5459937at2"/>
<dbReference type="GO" id="GO:0016747">
    <property type="term" value="F:acyltransferase activity, transferring groups other than amino-acyl groups"/>
    <property type="evidence" value="ECO:0007669"/>
    <property type="project" value="InterPro"/>
</dbReference>
<dbReference type="KEGG" id="ncb:C0V82_02730"/>
<keyword evidence="3" id="KW-1185">Reference proteome</keyword>
<protein>
    <submittedName>
        <fullName evidence="2">GNAT family N-acetyltransferase</fullName>
    </submittedName>
</protein>
<accession>A0A2K9N820</accession>
<dbReference type="AlphaFoldDB" id="A0A2K9N820"/>
<dbReference type="PANTHER" id="PTHR43072">
    <property type="entry name" value="N-ACETYLTRANSFERASE"/>
    <property type="match status" value="1"/>
</dbReference>
<dbReference type="SUPFAM" id="SSF55729">
    <property type="entry name" value="Acyl-CoA N-acyltransferases (Nat)"/>
    <property type="match status" value="1"/>
</dbReference>
<keyword evidence="2" id="KW-0808">Transferase</keyword>